<dbReference type="NCBIfam" id="TIGR00685">
    <property type="entry name" value="T6PP"/>
    <property type="match status" value="1"/>
</dbReference>
<dbReference type="EC" id="3.1.3.12" evidence="3"/>
<evidence type="ECO:0000313" key="4">
    <source>
        <dbReference type="EMBL" id="MDV6265265.1"/>
    </source>
</evidence>
<dbReference type="EMBL" id="JAWLKB010000001">
    <property type="protein sequence ID" value="MDV6265265.1"/>
    <property type="molecule type" value="Genomic_DNA"/>
</dbReference>
<dbReference type="PANTHER" id="PTHR43768:SF3">
    <property type="entry name" value="TREHALOSE 6-PHOSPHATE PHOSPHATASE"/>
    <property type="match status" value="1"/>
</dbReference>
<dbReference type="RefSeq" id="WP_317540428.1">
    <property type="nucleotide sequence ID" value="NZ_JAWLKB010000001.1"/>
</dbReference>
<evidence type="ECO:0000313" key="5">
    <source>
        <dbReference type="Proteomes" id="UP001185927"/>
    </source>
</evidence>
<dbReference type="Gene3D" id="3.30.70.1020">
    <property type="entry name" value="Trehalose-6-phosphate phosphatase related protein, domain 2"/>
    <property type="match status" value="1"/>
</dbReference>
<keyword evidence="1 3" id="KW-0378">Hydrolase</keyword>
<comment type="similarity">
    <text evidence="3">Belongs to the trehalose phosphatase family.</text>
</comment>
<keyword evidence="5" id="KW-1185">Reference proteome</keyword>
<dbReference type="SUPFAM" id="SSF56784">
    <property type="entry name" value="HAD-like"/>
    <property type="match status" value="1"/>
</dbReference>
<comment type="cofactor">
    <cofactor evidence="3">
        <name>Mg(2+)</name>
        <dbReference type="ChEBI" id="CHEBI:18420"/>
    </cofactor>
</comment>
<name>A0ABU4BM45_RHOGO</name>
<accession>A0ABU4BM45</accession>
<dbReference type="Gene3D" id="3.40.50.1000">
    <property type="entry name" value="HAD superfamily/HAD-like"/>
    <property type="match status" value="1"/>
</dbReference>
<evidence type="ECO:0000256" key="2">
    <source>
        <dbReference type="ARBA" id="ARBA00024179"/>
    </source>
</evidence>
<evidence type="ECO:0000256" key="3">
    <source>
        <dbReference type="RuleBase" id="RU361117"/>
    </source>
</evidence>
<dbReference type="PANTHER" id="PTHR43768">
    <property type="entry name" value="TREHALOSE 6-PHOSPHATE PHOSPHATASE"/>
    <property type="match status" value="1"/>
</dbReference>
<sequence>MKTASDVIARLASDPSRAGLVMDFDGVLAPIVDDPAASALLPGTAEVLDALSRHLAMVGLLSGRPVSFLRERVPGENVVLMGSYGVETWVDGEIRVLPAVAQWKPAVAEAEAELRRLFDAADVPGIHVEGKGLAVAVHWRQARERVAAAAFVEHVVREVAAKTGLRREPGKLVEELRAPVDEDKGTGLQRAIRAAGVDAVAYAGDDRGDLPAFAAVLALGGDALVVGGVDIAPEVAAVDGVAFSDPEEFLVWMKDLATVLDAQI</sequence>
<comment type="caution">
    <text evidence="4">The sequence shown here is derived from an EMBL/GenBank/DDBJ whole genome shotgun (WGS) entry which is preliminary data.</text>
</comment>
<protein>
    <recommendedName>
        <fullName evidence="3">Trehalose 6-phosphate phosphatase</fullName>
        <ecNumber evidence="3">3.1.3.12</ecNumber>
    </recommendedName>
</protein>
<dbReference type="GO" id="GO:0004805">
    <property type="term" value="F:trehalose-phosphatase activity"/>
    <property type="evidence" value="ECO:0007669"/>
    <property type="project" value="UniProtKB-EC"/>
</dbReference>
<proteinExistence type="inferred from homology"/>
<dbReference type="InterPro" id="IPR023214">
    <property type="entry name" value="HAD_sf"/>
</dbReference>
<dbReference type="InterPro" id="IPR044651">
    <property type="entry name" value="OTSB-like"/>
</dbReference>
<comment type="catalytic activity">
    <reaction evidence="3">
        <text>alpha,alpha-trehalose 6-phosphate + H2O = alpha,alpha-trehalose + phosphate</text>
        <dbReference type="Rhea" id="RHEA:23420"/>
        <dbReference type="ChEBI" id="CHEBI:15377"/>
        <dbReference type="ChEBI" id="CHEBI:16551"/>
        <dbReference type="ChEBI" id="CHEBI:43474"/>
        <dbReference type="ChEBI" id="CHEBI:58429"/>
        <dbReference type="EC" id="3.1.3.12"/>
    </reaction>
</comment>
<keyword evidence="3" id="KW-0479">Metal-binding</keyword>
<gene>
    <name evidence="4" type="primary">otsB</name>
    <name evidence="4" type="ORF">R3Q16_01515</name>
</gene>
<comment type="function">
    <text evidence="2 3">Removes the phosphate from trehalose 6-phosphate to produce free trehalose.</text>
</comment>
<dbReference type="Proteomes" id="UP001185927">
    <property type="component" value="Unassembled WGS sequence"/>
</dbReference>
<keyword evidence="3" id="KW-0460">Magnesium</keyword>
<dbReference type="InterPro" id="IPR003337">
    <property type="entry name" value="Trehalose_PPase"/>
</dbReference>
<comment type="pathway">
    <text evidence="3">Glycan biosynthesis; trehalose biosynthesis.</text>
</comment>
<dbReference type="Pfam" id="PF02358">
    <property type="entry name" value="Trehalose_PPase"/>
    <property type="match status" value="1"/>
</dbReference>
<dbReference type="InterPro" id="IPR036412">
    <property type="entry name" value="HAD-like_sf"/>
</dbReference>
<evidence type="ECO:0000256" key="1">
    <source>
        <dbReference type="ARBA" id="ARBA00022801"/>
    </source>
</evidence>
<organism evidence="4 5">
    <name type="scientific">Rhodococcus globerulus</name>
    <dbReference type="NCBI Taxonomy" id="33008"/>
    <lineage>
        <taxon>Bacteria</taxon>
        <taxon>Bacillati</taxon>
        <taxon>Actinomycetota</taxon>
        <taxon>Actinomycetes</taxon>
        <taxon>Mycobacteriales</taxon>
        <taxon>Nocardiaceae</taxon>
        <taxon>Rhodococcus</taxon>
    </lineage>
</organism>
<reference evidence="4 5" key="1">
    <citation type="submission" date="2023-10" db="EMBL/GenBank/DDBJ databases">
        <title>Development of a sustainable strategy for remediation of hydrocarbon-contaminated territories based on the waste exchange concept.</title>
        <authorList>
            <person name="Krivoruchko A."/>
        </authorList>
    </citation>
    <scope>NUCLEOTIDE SEQUENCE [LARGE SCALE GENOMIC DNA]</scope>
    <source>
        <strain evidence="4 5">IEGM 1203</strain>
    </source>
</reference>